<proteinExistence type="predicted"/>
<evidence type="ECO:0000313" key="2">
    <source>
        <dbReference type="Proteomes" id="UP000198211"/>
    </source>
</evidence>
<comment type="caution">
    <text evidence="1">The sequence shown here is derived from an EMBL/GenBank/DDBJ whole genome shotgun (WGS) entry which is preliminary data.</text>
</comment>
<keyword evidence="2" id="KW-1185">Reference proteome</keyword>
<evidence type="ECO:0008006" key="3">
    <source>
        <dbReference type="Google" id="ProtNLM"/>
    </source>
</evidence>
<sequence>MNEVPNDLLFHSVLACIDDVLLLVPSARAYRENMTHDYARITAPLKEKLERVMQTRGRPKDQLSGTTIVWNGGEAEAFRQTLGMVERSYKLAFPDRGVTVCMFLDTSLTGYALVLT</sequence>
<dbReference type="OrthoDB" id="139392at2759"/>
<organism evidence="1 2">
    <name type="scientific">Phytophthora megakarya</name>
    <dbReference type="NCBI Taxonomy" id="4795"/>
    <lineage>
        <taxon>Eukaryota</taxon>
        <taxon>Sar</taxon>
        <taxon>Stramenopiles</taxon>
        <taxon>Oomycota</taxon>
        <taxon>Peronosporomycetes</taxon>
        <taxon>Peronosporales</taxon>
        <taxon>Peronosporaceae</taxon>
        <taxon>Phytophthora</taxon>
    </lineage>
</organism>
<protein>
    <recommendedName>
        <fullName evidence="3">Reverse transcriptase</fullName>
    </recommendedName>
</protein>
<evidence type="ECO:0000313" key="1">
    <source>
        <dbReference type="EMBL" id="OWZ14680.1"/>
    </source>
</evidence>
<dbReference type="AlphaFoldDB" id="A0A225WCX8"/>
<accession>A0A225WCX8</accession>
<reference evidence="2" key="1">
    <citation type="submission" date="2017-03" db="EMBL/GenBank/DDBJ databases">
        <title>Phytopthora megakarya and P. palmivora, two closely related causual agents of cacao black pod achieved similar genome size and gene model numbers by different mechanisms.</title>
        <authorList>
            <person name="Ali S."/>
            <person name="Shao J."/>
            <person name="Larry D.J."/>
            <person name="Kronmiller B."/>
            <person name="Shen D."/>
            <person name="Strem M.D."/>
            <person name="Melnick R.L."/>
            <person name="Guiltinan M.J."/>
            <person name="Tyler B.M."/>
            <person name="Meinhardt L.W."/>
            <person name="Bailey B.A."/>
        </authorList>
    </citation>
    <scope>NUCLEOTIDE SEQUENCE [LARGE SCALE GENOMIC DNA]</scope>
    <source>
        <strain evidence="2">zdho120</strain>
    </source>
</reference>
<name>A0A225WCX8_9STRA</name>
<gene>
    <name evidence="1" type="ORF">PHMEG_00011798</name>
</gene>
<dbReference type="EMBL" id="NBNE01001283">
    <property type="protein sequence ID" value="OWZ14680.1"/>
    <property type="molecule type" value="Genomic_DNA"/>
</dbReference>
<dbReference type="Proteomes" id="UP000198211">
    <property type="component" value="Unassembled WGS sequence"/>
</dbReference>